<evidence type="ECO:0000313" key="1">
    <source>
        <dbReference type="EMBL" id="GFA56149.1"/>
    </source>
</evidence>
<dbReference type="EMBL" id="BKCJ010445907">
    <property type="protein sequence ID" value="GFA56149.1"/>
    <property type="molecule type" value="Genomic_DNA"/>
</dbReference>
<sequence length="202" mass="21820">VKDSDKSADKGSDNTNEMANVLGTLGAANILASGGLSPREAVALCNRTSCTPLKTAMRTMVLDKGCLLIPRLLLYHFVSSASPSDSLVTVSSSLIVVSLNEIPSECSVSKLIRVLLLLRLLFFFPVHQEFHQLLCQLVSQGSAQKGSTDSSYPSDWINLINSGTSGICVKSWLFCCGETYSIDCGSESESIKDWLMFRSVSQ</sequence>
<name>A0A699JSR8_TANCI</name>
<dbReference type="AlphaFoldDB" id="A0A699JSR8"/>
<gene>
    <name evidence="1" type="ORF">Tci_628121</name>
</gene>
<reference evidence="1" key="1">
    <citation type="journal article" date="2019" name="Sci. Rep.">
        <title>Draft genome of Tanacetum cinerariifolium, the natural source of mosquito coil.</title>
        <authorList>
            <person name="Yamashiro T."/>
            <person name="Shiraishi A."/>
            <person name="Satake H."/>
            <person name="Nakayama K."/>
        </authorList>
    </citation>
    <scope>NUCLEOTIDE SEQUENCE</scope>
</reference>
<feature type="non-terminal residue" evidence="1">
    <location>
        <position position="1"/>
    </location>
</feature>
<accession>A0A699JSR8</accession>
<proteinExistence type="predicted"/>
<protein>
    <submittedName>
        <fullName evidence="1">Uncharacterized protein</fullName>
    </submittedName>
</protein>
<comment type="caution">
    <text evidence="1">The sequence shown here is derived from an EMBL/GenBank/DDBJ whole genome shotgun (WGS) entry which is preliminary data.</text>
</comment>
<organism evidence="1">
    <name type="scientific">Tanacetum cinerariifolium</name>
    <name type="common">Dalmatian daisy</name>
    <name type="synonym">Chrysanthemum cinerariifolium</name>
    <dbReference type="NCBI Taxonomy" id="118510"/>
    <lineage>
        <taxon>Eukaryota</taxon>
        <taxon>Viridiplantae</taxon>
        <taxon>Streptophyta</taxon>
        <taxon>Embryophyta</taxon>
        <taxon>Tracheophyta</taxon>
        <taxon>Spermatophyta</taxon>
        <taxon>Magnoliopsida</taxon>
        <taxon>eudicotyledons</taxon>
        <taxon>Gunneridae</taxon>
        <taxon>Pentapetalae</taxon>
        <taxon>asterids</taxon>
        <taxon>campanulids</taxon>
        <taxon>Asterales</taxon>
        <taxon>Asteraceae</taxon>
        <taxon>Asteroideae</taxon>
        <taxon>Anthemideae</taxon>
        <taxon>Anthemidinae</taxon>
        <taxon>Tanacetum</taxon>
    </lineage>
</organism>